<keyword evidence="3" id="KW-1185">Reference proteome</keyword>
<organism evidence="2 3">
    <name type="scientific">Armillaria novae-zelandiae</name>
    <dbReference type="NCBI Taxonomy" id="153914"/>
    <lineage>
        <taxon>Eukaryota</taxon>
        <taxon>Fungi</taxon>
        <taxon>Dikarya</taxon>
        <taxon>Basidiomycota</taxon>
        <taxon>Agaricomycotina</taxon>
        <taxon>Agaricomycetes</taxon>
        <taxon>Agaricomycetidae</taxon>
        <taxon>Agaricales</taxon>
        <taxon>Marasmiineae</taxon>
        <taxon>Physalacriaceae</taxon>
        <taxon>Armillaria</taxon>
    </lineage>
</organism>
<accession>A0AA39P9E9</accession>
<dbReference type="EMBL" id="JAUEPR010000012">
    <property type="protein sequence ID" value="KAK0479318.1"/>
    <property type="molecule type" value="Genomic_DNA"/>
</dbReference>
<evidence type="ECO:0000313" key="2">
    <source>
        <dbReference type="EMBL" id="KAK0479318.1"/>
    </source>
</evidence>
<comment type="caution">
    <text evidence="2">The sequence shown here is derived from an EMBL/GenBank/DDBJ whole genome shotgun (WGS) entry which is preliminary data.</text>
</comment>
<sequence>MFVVLSGELAWTLRNRAQSHVAVNFKCIFKYARSSEEVRKPQDHISPSGEPWHTLPPSVQSCLKRGLGASCAYPNPDAQDHSHPPSAATPAFNAPPLSIRRPPTNLNHTQYYDYNGAFTGASSF</sequence>
<protein>
    <submittedName>
        <fullName evidence="2">Uncharacterized protein</fullName>
    </submittedName>
</protein>
<proteinExistence type="predicted"/>
<evidence type="ECO:0000256" key="1">
    <source>
        <dbReference type="SAM" id="MobiDB-lite"/>
    </source>
</evidence>
<name>A0AA39P9E9_9AGAR</name>
<feature type="region of interest" description="Disordered" evidence="1">
    <location>
        <begin position="73"/>
        <end position="105"/>
    </location>
</feature>
<gene>
    <name evidence="2" type="ORF">IW261DRAFT_1608181</name>
</gene>
<evidence type="ECO:0000313" key="3">
    <source>
        <dbReference type="Proteomes" id="UP001175227"/>
    </source>
</evidence>
<dbReference type="AlphaFoldDB" id="A0AA39P9E9"/>
<reference evidence="2" key="1">
    <citation type="submission" date="2023-06" db="EMBL/GenBank/DDBJ databases">
        <authorList>
            <consortium name="Lawrence Berkeley National Laboratory"/>
            <person name="Ahrendt S."/>
            <person name="Sahu N."/>
            <person name="Indic B."/>
            <person name="Wong-Bajracharya J."/>
            <person name="Merenyi Z."/>
            <person name="Ke H.-M."/>
            <person name="Monk M."/>
            <person name="Kocsube S."/>
            <person name="Drula E."/>
            <person name="Lipzen A."/>
            <person name="Balint B."/>
            <person name="Henrissat B."/>
            <person name="Andreopoulos B."/>
            <person name="Martin F.M."/>
            <person name="Harder C.B."/>
            <person name="Rigling D."/>
            <person name="Ford K.L."/>
            <person name="Foster G.D."/>
            <person name="Pangilinan J."/>
            <person name="Papanicolaou A."/>
            <person name="Barry K."/>
            <person name="LaButti K."/>
            <person name="Viragh M."/>
            <person name="Koriabine M."/>
            <person name="Yan M."/>
            <person name="Riley R."/>
            <person name="Champramary S."/>
            <person name="Plett K.L."/>
            <person name="Tsai I.J."/>
            <person name="Slot J."/>
            <person name="Sipos G."/>
            <person name="Plett J."/>
            <person name="Nagy L.G."/>
            <person name="Grigoriev I.V."/>
        </authorList>
    </citation>
    <scope>NUCLEOTIDE SEQUENCE</scope>
    <source>
        <strain evidence="2">ICMP 16352</strain>
    </source>
</reference>
<dbReference type="Proteomes" id="UP001175227">
    <property type="component" value="Unassembled WGS sequence"/>
</dbReference>